<dbReference type="CDD" id="cd00430">
    <property type="entry name" value="PLPDE_III_AR"/>
    <property type="match status" value="1"/>
</dbReference>
<dbReference type="GO" id="GO:0030170">
    <property type="term" value="F:pyridoxal phosphate binding"/>
    <property type="evidence" value="ECO:0007669"/>
    <property type="project" value="UniProtKB-UniRule"/>
</dbReference>
<dbReference type="FunFam" id="3.20.20.10:FF:000002">
    <property type="entry name" value="Alanine racemase"/>
    <property type="match status" value="1"/>
</dbReference>
<feature type="modified residue" description="N6-(pyridoxal phosphate)lysine" evidence="5 6">
    <location>
        <position position="50"/>
    </location>
</feature>
<dbReference type="SUPFAM" id="SSF50621">
    <property type="entry name" value="Alanine racemase C-terminal domain-like"/>
    <property type="match status" value="1"/>
</dbReference>
<evidence type="ECO:0000313" key="9">
    <source>
        <dbReference type="EMBL" id="PTL38635.1"/>
    </source>
</evidence>
<comment type="function">
    <text evidence="5">Catalyzes the interconversion of L-alanine and D-alanine. May also act on other amino acids.</text>
</comment>
<keyword evidence="3 5" id="KW-0663">Pyridoxal phosphate</keyword>
<evidence type="ECO:0000256" key="1">
    <source>
        <dbReference type="ARBA" id="ARBA00000316"/>
    </source>
</evidence>
<dbReference type="AlphaFoldDB" id="A0A2T4U5J1"/>
<comment type="similarity">
    <text evidence="5">Belongs to the alanine racemase family.</text>
</comment>
<comment type="catalytic activity">
    <reaction evidence="1 5">
        <text>L-alanine = D-alanine</text>
        <dbReference type="Rhea" id="RHEA:20249"/>
        <dbReference type="ChEBI" id="CHEBI:57416"/>
        <dbReference type="ChEBI" id="CHEBI:57972"/>
        <dbReference type="EC" id="5.1.1.1"/>
    </reaction>
</comment>
<dbReference type="Gene3D" id="3.20.20.10">
    <property type="entry name" value="Alanine racemase"/>
    <property type="match status" value="1"/>
</dbReference>
<dbReference type="InterPro" id="IPR009006">
    <property type="entry name" value="Ala_racemase/Decarboxylase_C"/>
</dbReference>
<dbReference type="InterPro" id="IPR029066">
    <property type="entry name" value="PLP-binding_barrel"/>
</dbReference>
<dbReference type="FunFam" id="2.40.37.10:FF:000006">
    <property type="entry name" value="Alanine racemase"/>
    <property type="match status" value="1"/>
</dbReference>
<dbReference type="GO" id="GO:0009252">
    <property type="term" value="P:peptidoglycan biosynthetic process"/>
    <property type="evidence" value="ECO:0007669"/>
    <property type="project" value="TreeGrafter"/>
</dbReference>
<evidence type="ECO:0000256" key="4">
    <source>
        <dbReference type="ARBA" id="ARBA00023235"/>
    </source>
</evidence>
<organism evidence="9 10">
    <name type="scientific">Alkalicoccus saliphilus</name>
    <dbReference type="NCBI Taxonomy" id="200989"/>
    <lineage>
        <taxon>Bacteria</taxon>
        <taxon>Bacillati</taxon>
        <taxon>Bacillota</taxon>
        <taxon>Bacilli</taxon>
        <taxon>Bacillales</taxon>
        <taxon>Bacillaceae</taxon>
        <taxon>Alkalicoccus</taxon>
    </lineage>
</organism>
<dbReference type="Proteomes" id="UP000240509">
    <property type="component" value="Unassembled WGS sequence"/>
</dbReference>
<keyword evidence="10" id="KW-1185">Reference proteome</keyword>
<dbReference type="InterPro" id="IPR011079">
    <property type="entry name" value="Ala_racemase_C"/>
</dbReference>
<evidence type="ECO:0000256" key="7">
    <source>
        <dbReference type="PIRSR" id="PIRSR600821-52"/>
    </source>
</evidence>
<feature type="binding site" evidence="5 7">
    <location>
        <position position="328"/>
    </location>
    <ligand>
        <name>substrate</name>
    </ligand>
</feature>
<evidence type="ECO:0000313" key="10">
    <source>
        <dbReference type="Proteomes" id="UP000240509"/>
    </source>
</evidence>
<dbReference type="GO" id="GO:0005829">
    <property type="term" value="C:cytosol"/>
    <property type="evidence" value="ECO:0007669"/>
    <property type="project" value="TreeGrafter"/>
</dbReference>
<sequence>MTVNQPKVPESATVFYRDTWAEVDLDAIRENVAGIKSTLPDKIEFMAVVKANGYGHGALETAEEALKAGAGFLGTALLDEALDLRAKGITAPILVLGVTRPQDVPTAAEKDITLTAFQDEWIKEASDALAGTGAVLSLHAKLDSGMNRIGMKSKEEISRFASAVSASPSIKVTGMYTHLAAADELDRNFTLKQLKEFRRMGEELEEELGRPVACRHAANSAGTLLYAEAGLNMVRVGISMYGLAPSPAVKPLLPVKLKEAFSLHSRITHVKKLQAGESISYGRTYTASEEEWIATVPIGYADGWIRANQGGDVLVDGKRSPIVGRICMDQMLIKLEHPAAVDTLVTLIGGQGTEFISVEEIAARLETISYEIPCIISARVPRVLKKDGKTAAVHNRVL</sequence>
<dbReference type="UniPathway" id="UPA00042">
    <property type="reaction ID" value="UER00497"/>
</dbReference>
<comment type="cofactor">
    <cofactor evidence="2 5 6">
        <name>pyridoxal 5'-phosphate</name>
        <dbReference type="ChEBI" id="CHEBI:597326"/>
    </cofactor>
</comment>
<dbReference type="OrthoDB" id="9813814at2"/>
<comment type="pathway">
    <text evidence="5">Amino-acid biosynthesis; D-alanine biosynthesis; D-alanine from L-alanine: step 1/1.</text>
</comment>
<dbReference type="InterPro" id="IPR001608">
    <property type="entry name" value="Ala_racemase_N"/>
</dbReference>
<dbReference type="GO" id="GO:0008784">
    <property type="term" value="F:alanine racemase activity"/>
    <property type="evidence" value="ECO:0007669"/>
    <property type="project" value="UniProtKB-UniRule"/>
</dbReference>
<name>A0A2T4U5J1_9BACI</name>
<evidence type="ECO:0000256" key="6">
    <source>
        <dbReference type="PIRSR" id="PIRSR600821-50"/>
    </source>
</evidence>
<comment type="caution">
    <text evidence="9">The sequence shown here is derived from an EMBL/GenBank/DDBJ whole genome shotgun (WGS) entry which is preliminary data.</text>
</comment>
<dbReference type="PROSITE" id="PS00395">
    <property type="entry name" value="ALANINE_RACEMASE"/>
    <property type="match status" value="1"/>
</dbReference>
<accession>A0A2T4U5J1</accession>
<dbReference type="InterPro" id="IPR000821">
    <property type="entry name" value="Ala_racemase"/>
</dbReference>
<dbReference type="PANTHER" id="PTHR30511:SF0">
    <property type="entry name" value="ALANINE RACEMASE, CATABOLIC-RELATED"/>
    <property type="match status" value="1"/>
</dbReference>
<proteinExistence type="inferred from homology"/>
<dbReference type="NCBIfam" id="TIGR00492">
    <property type="entry name" value="alr"/>
    <property type="match status" value="1"/>
</dbReference>
<feature type="active site" description="Proton acceptor; specific for L-alanine" evidence="5">
    <location>
        <position position="281"/>
    </location>
</feature>
<gene>
    <name evidence="9" type="primary">alr</name>
    <name evidence="9" type="ORF">C6Y45_10345</name>
</gene>
<dbReference type="Pfam" id="PF01168">
    <property type="entry name" value="Ala_racemase_N"/>
    <property type="match status" value="1"/>
</dbReference>
<feature type="binding site" evidence="5 7">
    <location>
        <position position="148"/>
    </location>
    <ligand>
        <name>substrate</name>
    </ligand>
</feature>
<dbReference type="GO" id="GO:0030632">
    <property type="term" value="P:D-alanine biosynthetic process"/>
    <property type="evidence" value="ECO:0007669"/>
    <property type="project" value="UniProtKB-UniRule"/>
</dbReference>
<evidence type="ECO:0000256" key="3">
    <source>
        <dbReference type="ARBA" id="ARBA00022898"/>
    </source>
</evidence>
<dbReference type="InterPro" id="IPR020622">
    <property type="entry name" value="Ala_racemase_pyridoxalP-BS"/>
</dbReference>
<reference evidence="9 10" key="1">
    <citation type="submission" date="2018-03" db="EMBL/GenBank/DDBJ databases">
        <title>Alkalicoccus saliphilus sp. nov., isolated from a mineral pool.</title>
        <authorList>
            <person name="Zhao B."/>
        </authorList>
    </citation>
    <scope>NUCLEOTIDE SEQUENCE [LARGE SCALE GENOMIC DNA]</scope>
    <source>
        <strain evidence="9 10">6AG</strain>
    </source>
</reference>
<dbReference type="EMBL" id="PZJJ01000016">
    <property type="protein sequence ID" value="PTL38635.1"/>
    <property type="molecule type" value="Genomic_DNA"/>
</dbReference>
<protein>
    <recommendedName>
        <fullName evidence="5">Alanine racemase</fullName>
        <ecNumber evidence="5">5.1.1.1</ecNumber>
    </recommendedName>
</protein>
<dbReference type="Pfam" id="PF00842">
    <property type="entry name" value="Ala_racemase_C"/>
    <property type="match status" value="1"/>
</dbReference>
<evidence type="ECO:0000259" key="8">
    <source>
        <dbReference type="SMART" id="SM01005"/>
    </source>
</evidence>
<evidence type="ECO:0000256" key="2">
    <source>
        <dbReference type="ARBA" id="ARBA00001933"/>
    </source>
</evidence>
<dbReference type="PRINTS" id="PR00992">
    <property type="entry name" value="ALARACEMASE"/>
</dbReference>
<feature type="active site" description="Proton acceptor; specific for D-alanine" evidence="5">
    <location>
        <position position="50"/>
    </location>
</feature>
<dbReference type="SMART" id="SM01005">
    <property type="entry name" value="Ala_racemase_C"/>
    <property type="match status" value="1"/>
</dbReference>
<dbReference type="EC" id="5.1.1.1" evidence="5"/>
<dbReference type="SUPFAM" id="SSF51419">
    <property type="entry name" value="PLP-binding barrel"/>
    <property type="match status" value="1"/>
</dbReference>
<dbReference type="Gene3D" id="2.40.37.10">
    <property type="entry name" value="Lyase, Ornithine Decarboxylase, Chain A, domain 1"/>
    <property type="match status" value="1"/>
</dbReference>
<feature type="domain" description="Alanine racemase C-terminal" evidence="8">
    <location>
        <begin position="260"/>
        <end position="385"/>
    </location>
</feature>
<dbReference type="HAMAP" id="MF_01201">
    <property type="entry name" value="Ala_racemase"/>
    <property type="match status" value="1"/>
</dbReference>
<evidence type="ECO:0000256" key="5">
    <source>
        <dbReference type="HAMAP-Rule" id="MF_01201"/>
    </source>
</evidence>
<dbReference type="PANTHER" id="PTHR30511">
    <property type="entry name" value="ALANINE RACEMASE"/>
    <property type="match status" value="1"/>
</dbReference>
<keyword evidence="4 5" id="KW-0413">Isomerase</keyword>